<evidence type="ECO:0000256" key="7">
    <source>
        <dbReference type="HAMAP-Rule" id="MF_01279"/>
    </source>
</evidence>
<keyword evidence="6 7" id="KW-0464">Manganese</keyword>
<dbReference type="EMBL" id="JAEKJR010000002">
    <property type="protein sequence ID" value="MBN8431665.1"/>
    <property type="molecule type" value="Genomic_DNA"/>
</dbReference>
<dbReference type="InterPro" id="IPR022846">
    <property type="entry name" value="X_Pro_dipept"/>
</dbReference>
<evidence type="ECO:0000256" key="2">
    <source>
        <dbReference type="ARBA" id="ARBA00022723"/>
    </source>
</evidence>
<comment type="cofactor">
    <cofactor evidence="7">
        <name>Mn(2+)</name>
        <dbReference type="ChEBI" id="CHEBI:29035"/>
    </cofactor>
    <text evidence="7">Binds 2 manganese ions per subunit.</text>
</comment>
<keyword evidence="3 7" id="KW-0378">Hydrolase</keyword>
<feature type="domain" description="Xaa-Pro dipeptidase N-terminal" evidence="9">
    <location>
        <begin position="20"/>
        <end position="168"/>
    </location>
</feature>
<dbReference type="InterPro" id="IPR052433">
    <property type="entry name" value="X-Pro_dipept-like"/>
</dbReference>
<evidence type="ECO:0000256" key="3">
    <source>
        <dbReference type="ARBA" id="ARBA00022801"/>
    </source>
</evidence>
<sequence length="474" mass="53515">MTPVHKNDDMGERLMALSNLYEQHIEEIIQRHTRAMEFHGYRRLVVYSGALKLPFLDDNHYTFKVNPHFKHWVPLLEHPQCAIDFRIGEKPRLIYFQPEDYWHKPPADPEGYWTAAFDIELATSFEDVVRALDGDISGCALIGDESSCLPSLPKSQVNPQGLIDELHYHRAFKTDYEAECLRRANRRSAAGHLEAETAFLAGGTELDIHHAYLRGAGVLEAELPYANIVAVNEHSSVLHYHGADRTRMSPADVHSLVIDAGADYLGYASDITRSYAFRRGEYAELLGTLDAAQQTLVSEVTIGQKFSDLHWRAHALIAGILQDFDFVMMSPKDMVSEGITQVFFPCGLGHFIGLQVHDVGGYLMAPRERPQLRDPRAPYLRLARRVEAGQALTIEPGIYFMDMLLRELSRSKHSYKVNWDKIDAFKKYGGVRVEDCILVHQNRVENQSRDAFAALAANAADASRLVVNPTDTIL</sequence>
<comment type="similarity">
    <text evidence="7">Belongs to the peptidase M24B family. Bacterial-type prolidase subfamily.</text>
</comment>
<comment type="caution">
    <text evidence="10">The sequence shown here is derived from an EMBL/GenBank/DDBJ whole genome shotgun (WGS) entry which is preliminary data.</text>
</comment>
<dbReference type="PANTHER" id="PTHR43226">
    <property type="entry name" value="XAA-PRO AMINOPEPTIDASE 3"/>
    <property type="match status" value="1"/>
</dbReference>
<feature type="binding site" evidence="7">
    <location>
        <position position="270"/>
    </location>
    <ligand>
        <name>Mn(2+)</name>
        <dbReference type="ChEBI" id="CHEBI:29035"/>
        <label>1</label>
    </ligand>
</feature>
<evidence type="ECO:0000313" key="11">
    <source>
        <dbReference type="Proteomes" id="UP000664293"/>
    </source>
</evidence>
<dbReference type="InterPro" id="IPR029149">
    <property type="entry name" value="Creatin/AminoP/Spt16_N"/>
</dbReference>
<gene>
    <name evidence="7 10" type="primary">pepQ</name>
    <name evidence="10" type="ORF">JF535_12460</name>
</gene>
<evidence type="ECO:0000313" key="10">
    <source>
        <dbReference type="EMBL" id="MBN8431665.1"/>
    </source>
</evidence>
<keyword evidence="1 7" id="KW-0645">Protease</keyword>
<keyword evidence="11" id="KW-1185">Reference proteome</keyword>
<proteinExistence type="inferred from homology"/>
<keyword evidence="4 7" id="KW-0224">Dipeptidase</keyword>
<feature type="binding site" evidence="7">
    <location>
        <position position="434"/>
    </location>
    <ligand>
        <name>Mn(2+)</name>
        <dbReference type="ChEBI" id="CHEBI:29035"/>
        <label>1</label>
    </ligand>
</feature>
<organism evidence="10 11">
    <name type="scientific">Microbulbifer salipaludis</name>
    <dbReference type="NCBI Taxonomy" id="187980"/>
    <lineage>
        <taxon>Bacteria</taxon>
        <taxon>Pseudomonadati</taxon>
        <taxon>Pseudomonadota</taxon>
        <taxon>Gammaproteobacteria</taxon>
        <taxon>Cellvibrionales</taxon>
        <taxon>Microbulbiferaceae</taxon>
        <taxon>Microbulbifer</taxon>
    </lineage>
</organism>
<reference evidence="10 11" key="1">
    <citation type="submission" date="2020-12" db="EMBL/GenBank/DDBJ databases">
        <title>Oil enriched cultivation method for isolating marine PHA-producing bacteria.</title>
        <authorList>
            <person name="Zheng W."/>
            <person name="Yu S."/>
            <person name="Huang Y."/>
        </authorList>
    </citation>
    <scope>NUCLEOTIDE SEQUENCE [LARGE SCALE GENOMIC DNA]</scope>
    <source>
        <strain evidence="10 11">SN0-2</strain>
    </source>
</reference>
<protein>
    <recommendedName>
        <fullName evidence="7">Xaa-Pro dipeptidase</fullName>
        <shortName evidence="7">X-Pro dipeptidase</shortName>
        <ecNumber evidence="7">3.4.13.9</ecNumber>
    </recommendedName>
    <alternativeName>
        <fullName evidence="7">Imidodipeptidase</fullName>
    </alternativeName>
    <alternativeName>
        <fullName evidence="7">Proline dipeptidase</fullName>
        <shortName evidence="7">Prolidase</shortName>
    </alternativeName>
</protein>
<dbReference type="Pfam" id="PF21216">
    <property type="entry name" value="PepQ_N"/>
    <property type="match status" value="1"/>
</dbReference>
<feature type="binding site" evidence="7">
    <location>
        <position position="259"/>
    </location>
    <ligand>
        <name>Mn(2+)</name>
        <dbReference type="ChEBI" id="CHEBI:29035"/>
        <label>2</label>
    </ligand>
</feature>
<comment type="function">
    <text evidence="7">Splits dipeptides with a prolyl residue in the C-terminal position.</text>
</comment>
<dbReference type="EC" id="3.4.13.9" evidence="7"/>
<dbReference type="Pfam" id="PF00557">
    <property type="entry name" value="Peptidase_M24"/>
    <property type="match status" value="1"/>
</dbReference>
<dbReference type="InterPro" id="IPR000994">
    <property type="entry name" value="Pept_M24"/>
</dbReference>
<dbReference type="InterPro" id="IPR048819">
    <property type="entry name" value="PepQ_N"/>
</dbReference>
<comment type="catalytic activity">
    <reaction evidence="7">
        <text>Xaa-L-Pro dipeptide + H2O = an L-alpha-amino acid + L-proline</text>
        <dbReference type="Rhea" id="RHEA:76407"/>
        <dbReference type="ChEBI" id="CHEBI:15377"/>
        <dbReference type="ChEBI" id="CHEBI:59869"/>
        <dbReference type="ChEBI" id="CHEBI:60039"/>
        <dbReference type="ChEBI" id="CHEBI:195196"/>
        <dbReference type="EC" id="3.4.13.9"/>
    </reaction>
</comment>
<keyword evidence="5 7" id="KW-0482">Metalloprotease</keyword>
<dbReference type="Gene3D" id="3.90.230.10">
    <property type="entry name" value="Creatinase/methionine aminopeptidase superfamily"/>
    <property type="match status" value="1"/>
</dbReference>
<dbReference type="InterPro" id="IPR036005">
    <property type="entry name" value="Creatinase/aminopeptidase-like"/>
</dbReference>
<dbReference type="HAMAP" id="MF_01279">
    <property type="entry name" value="X_Pro_dipeptid"/>
    <property type="match status" value="1"/>
</dbReference>
<evidence type="ECO:0000259" key="9">
    <source>
        <dbReference type="Pfam" id="PF21216"/>
    </source>
</evidence>
<keyword evidence="2 7" id="KW-0479">Metal-binding</keyword>
<dbReference type="GO" id="GO:0102009">
    <property type="term" value="F:proline dipeptidase activity"/>
    <property type="evidence" value="ECO:0007669"/>
    <property type="project" value="UniProtKB-EC"/>
</dbReference>
<evidence type="ECO:0000256" key="1">
    <source>
        <dbReference type="ARBA" id="ARBA00022670"/>
    </source>
</evidence>
<evidence type="ECO:0000259" key="8">
    <source>
        <dbReference type="Pfam" id="PF00557"/>
    </source>
</evidence>
<feature type="binding site" evidence="7">
    <location>
        <position position="350"/>
    </location>
    <ligand>
        <name>Mn(2+)</name>
        <dbReference type="ChEBI" id="CHEBI:29035"/>
        <label>1</label>
    </ligand>
</feature>
<dbReference type="SUPFAM" id="SSF55920">
    <property type="entry name" value="Creatinase/aminopeptidase"/>
    <property type="match status" value="1"/>
</dbReference>
<feature type="domain" description="Peptidase M24" evidence="8">
    <location>
        <begin position="179"/>
        <end position="440"/>
    </location>
</feature>
<evidence type="ECO:0000256" key="4">
    <source>
        <dbReference type="ARBA" id="ARBA00022997"/>
    </source>
</evidence>
<dbReference type="NCBIfam" id="NF010133">
    <property type="entry name" value="PRK13607.1"/>
    <property type="match status" value="1"/>
</dbReference>
<dbReference type="Proteomes" id="UP000664293">
    <property type="component" value="Unassembled WGS sequence"/>
</dbReference>
<feature type="binding site" evidence="7">
    <location>
        <position position="270"/>
    </location>
    <ligand>
        <name>Mn(2+)</name>
        <dbReference type="ChEBI" id="CHEBI:29035"/>
        <label>2</label>
    </ligand>
</feature>
<dbReference type="PANTHER" id="PTHR43226:SF8">
    <property type="entry name" value="XAA-PRO DIPEPTIDASE"/>
    <property type="match status" value="1"/>
</dbReference>
<evidence type="ECO:0000256" key="5">
    <source>
        <dbReference type="ARBA" id="ARBA00023049"/>
    </source>
</evidence>
<name>A0ABS3E8N1_9GAMM</name>
<accession>A0ABS3E8N1</accession>
<feature type="binding site" evidence="7">
    <location>
        <position position="434"/>
    </location>
    <ligand>
        <name>Mn(2+)</name>
        <dbReference type="ChEBI" id="CHEBI:29035"/>
        <label>2</label>
    </ligand>
</feature>
<feature type="binding site" evidence="7">
    <location>
        <position position="395"/>
    </location>
    <ligand>
        <name>Mn(2+)</name>
        <dbReference type="ChEBI" id="CHEBI:29035"/>
        <label>1</label>
    </ligand>
</feature>
<dbReference type="Gene3D" id="3.40.350.10">
    <property type="entry name" value="Creatinase/prolidase N-terminal domain"/>
    <property type="match status" value="1"/>
</dbReference>
<evidence type="ECO:0000256" key="6">
    <source>
        <dbReference type="ARBA" id="ARBA00023211"/>
    </source>
</evidence>